<dbReference type="EMBL" id="BBMN01000003">
    <property type="protein sequence ID" value="GAL03920.1"/>
    <property type="molecule type" value="Genomic_DNA"/>
</dbReference>
<comment type="caution">
    <text evidence="5">The sequence shown here is derived from an EMBL/GenBank/DDBJ whole genome shotgun (WGS) entry which is preliminary data.</text>
</comment>
<dbReference type="Pfam" id="PF13377">
    <property type="entry name" value="Peripla_BP_3"/>
    <property type="match status" value="1"/>
</dbReference>
<dbReference type="PANTHER" id="PTHR30146">
    <property type="entry name" value="LACI-RELATED TRANSCRIPTIONAL REPRESSOR"/>
    <property type="match status" value="1"/>
</dbReference>
<dbReference type="GO" id="GO:0000976">
    <property type="term" value="F:transcription cis-regulatory region binding"/>
    <property type="evidence" value="ECO:0007669"/>
    <property type="project" value="TreeGrafter"/>
</dbReference>
<keyword evidence="1" id="KW-0805">Transcription regulation</keyword>
<dbReference type="STRING" id="754436.JCM19237_2071"/>
<keyword evidence="2" id="KW-0238">DNA-binding</keyword>
<sequence length="217" mass="23820">MGKITGVLLVGKIDNAVLSKMPKRLHDSICYIDFSDSENTHDSVDIDLARISKQVIDFFVEQGYSRIGFIGGQDEPNTADIREKAFVEYGTLKGVVSDADIYRGDFSSLSGYNLAKALLAKGDYPNALFIASDSIAIGVLRALHEDGINIPNDIALISVNDIPTARFTFPPLSTVRIHSEMMGIQGVNLLVEKYRDGRALPLQVYVPSKLKLRGTTR</sequence>
<reference evidence="5 6" key="1">
    <citation type="journal article" date="2014" name="Genome Announc.">
        <title>Draft Genome Sequences of Two Vibrionaceae Species, Vibrio ponticus C121 and Photobacterium aphoticum C119, Isolated as Coral Reef Microbiota.</title>
        <authorList>
            <person name="Al-saari N."/>
            <person name="Meirelles P.M."/>
            <person name="Mino S."/>
            <person name="Suda W."/>
            <person name="Oshima K."/>
            <person name="Hattori M."/>
            <person name="Ohkuma M."/>
            <person name="Thompson F.L."/>
            <person name="Gomez-Gil B."/>
            <person name="Sawabe T."/>
            <person name="Sawabe T."/>
        </authorList>
    </citation>
    <scope>NUCLEOTIDE SEQUENCE [LARGE SCALE GENOMIC DNA]</scope>
    <source>
        <strain evidence="5 6">JCM 19237</strain>
    </source>
</reference>
<organism evidence="5 6">
    <name type="scientific">Photobacterium aphoticum</name>
    <dbReference type="NCBI Taxonomy" id="754436"/>
    <lineage>
        <taxon>Bacteria</taxon>
        <taxon>Pseudomonadati</taxon>
        <taxon>Pseudomonadota</taxon>
        <taxon>Gammaproteobacteria</taxon>
        <taxon>Vibrionales</taxon>
        <taxon>Vibrionaceae</taxon>
        <taxon>Photobacterium</taxon>
    </lineage>
</organism>
<evidence type="ECO:0000256" key="3">
    <source>
        <dbReference type="ARBA" id="ARBA00023163"/>
    </source>
</evidence>
<dbReference type="Proteomes" id="UP000029227">
    <property type="component" value="Unassembled WGS sequence"/>
</dbReference>
<evidence type="ECO:0000313" key="5">
    <source>
        <dbReference type="EMBL" id="GAL03920.1"/>
    </source>
</evidence>
<dbReference type="eggNOG" id="COG1609">
    <property type="taxonomic scope" value="Bacteria"/>
</dbReference>
<accession>A0A090QLA1</accession>
<dbReference type="AlphaFoldDB" id="A0A090QLA1"/>
<dbReference type="InterPro" id="IPR046335">
    <property type="entry name" value="LacI/GalR-like_sensor"/>
</dbReference>
<dbReference type="GO" id="GO:0003700">
    <property type="term" value="F:DNA-binding transcription factor activity"/>
    <property type="evidence" value="ECO:0007669"/>
    <property type="project" value="TreeGrafter"/>
</dbReference>
<dbReference type="Gene3D" id="3.40.50.2300">
    <property type="match status" value="2"/>
</dbReference>
<keyword evidence="3" id="KW-0804">Transcription</keyword>
<dbReference type="InterPro" id="IPR028082">
    <property type="entry name" value="Peripla_BP_I"/>
</dbReference>
<proteinExistence type="predicted"/>
<dbReference type="PANTHER" id="PTHR30146:SF149">
    <property type="entry name" value="HTH-TYPE TRANSCRIPTIONAL REGULATOR EBGR"/>
    <property type="match status" value="1"/>
</dbReference>
<evidence type="ECO:0000256" key="2">
    <source>
        <dbReference type="ARBA" id="ARBA00023125"/>
    </source>
</evidence>
<dbReference type="NCBIfam" id="NF007665">
    <property type="entry name" value="PRK10339.1"/>
    <property type="match status" value="1"/>
</dbReference>
<dbReference type="SUPFAM" id="SSF53822">
    <property type="entry name" value="Periplasmic binding protein-like I"/>
    <property type="match status" value="1"/>
</dbReference>
<evidence type="ECO:0000256" key="1">
    <source>
        <dbReference type="ARBA" id="ARBA00023015"/>
    </source>
</evidence>
<feature type="domain" description="Transcriptional regulator LacI/GalR-like sensor" evidence="4">
    <location>
        <begin position="56"/>
        <end position="216"/>
    </location>
</feature>
<protein>
    <submittedName>
        <fullName evidence="5">Evolved beta-D-galactosidase transcriptional repressor</fullName>
    </submittedName>
</protein>
<evidence type="ECO:0000313" key="6">
    <source>
        <dbReference type="Proteomes" id="UP000029227"/>
    </source>
</evidence>
<gene>
    <name evidence="5" type="ORF">JCM19237_2071</name>
</gene>
<evidence type="ECO:0000259" key="4">
    <source>
        <dbReference type="Pfam" id="PF13377"/>
    </source>
</evidence>
<dbReference type="CDD" id="cd01544">
    <property type="entry name" value="PBP1_GalR"/>
    <property type="match status" value="1"/>
</dbReference>
<name>A0A090QLA1_9GAMM</name>